<dbReference type="Proteomes" id="UP000241818">
    <property type="component" value="Unassembled WGS sequence"/>
</dbReference>
<keyword evidence="3" id="KW-1185">Reference proteome</keyword>
<name>A0A2T3B5G2_AMORE</name>
<dbReference type="AlphaFoldDB" id="A0A2T3B5G2"/>
<protein>
    <submittedName>
        <fullName evidence="2">Uncharacterized protein</fullName>
    </submittedName>
</protein>
<evidence type="ECO:0000256" key="1">
    <source>
        <dbReference type="SAM" id="MobiDB-lite"/>
    </source>
</evidence>
<organism evidence="2 3">
    <name type="scientific">Amorphotheca resinae ATCC 22711</name>
    <dbReference type="NCBI Taxonomy" id="857342"/>
    <lineage>
        <taxon>Eukaryota</taxon>
        <taxon>Fungi</taxon>
        <taxon>Dikarya</taxon>
        <taxon>Ascomycota</taxon>
        <taxon>Pezizomycotina</taxon>
        <taxon>Leotiomycetes</taxon>
        <taxon>Helotiales</taxon>
        <taxon>Amorphothecaceae</taxon>
        <taxon>Amorphotheca</taxon>
    </lineage>
</organism>
<accession>A0A2T3B5G2</accession>
<feature type="region of interest" description="Disordered" evidence="1">
    <location>
        <begin position="41"/>
        <end position="62"/>
    </location>
</feature>
<evidence type="ECO:0000313" key="3">
    <source>
        <dbReference type="Proteomes" id="UP000241818"/>
    </source>
</evidence>
<dbReference type="RefSeq" id="XP_024722147.1">
    <property type="nucleotide sequence ID" value="XM_024864611.1"/>
</dbReference>
<proteinExistence type="predicted"/>
<evidence type="ECO:0000313" key="2">
    <source>
        <dbReference type="EMBL" id="PSS21992.1"/>
    </source>
</evidence>
<sequence>MQRHMHPSWKRCRLRPGRRLMHFDRGFIVCRSSIVVSAWEQTASRLTPQRPRTGSHTLQSPR</sequence>
<dbReference type="GeneID" id="36572692"/>
<gene>
    <name evidence="2" type="ORF">M430DRAFT_219728</name>
</gene>
<dbReference type="InParanoid" id="A0A2T3B5G2"/>
<dbReference type="EMBL" id="KZ679009">
    <property type="protein sequence ID" value="PSS21992.1"/>
    <property type="molecule type" value="Genomic_DNA"/>
</dbReference>
<reference evidence="2 3" key="1">
    <citation type="journal article" date="2018" name="New Phytol.">
        <title>Comparative genomics and transcriptomics depict ericoid mycorrhizal fungi as versatile saprotrophs and plant mutualists.</title>
        <authorList>
            <person name="Martino E."/>
            <person name="Morin E."/>
            <person name="Grelet G.A."/>
            <person name="Kuo A."/>
            <person name="Kohler A."/>
            <person name="Daghino S."/>
            <person name="Barry K.W."/>
            <person name="Cichocki N."/>
            <person name="Clum A."/>
            <person name="Dockter R.B."/>
            <person name="Hainaut M."/>
            <person name="Kuo R.C."/>
            <person name="LaButti K."/>
            <person name="Lindahl B.D."/>
            <person name="Lindquist E.A."/>
            <person name="Lipzen A."/>
            <person name="Khouja H.R."/>
            <person name="Magnuson J."/>
            <person name="Murat C."/>
            <person name="Ohm R.A."/>
            <person name="Singer S.W."/>
            <person name="Spatafora J.W."/>
            <person name="Wang M."/>
            <person name="Veneault-Fourrey C."/>
            <person name="Henrissat B."/>
            <person name="Grigoriev I.V."/>
            <person name="Martin F.M."/>
            <person name="Perotto S."/>
        </authorList>
    </citation>
    <scope>NUCLEOTIDE SEQUENCE [LARGE SCALE GENOMIC DNA]</scope>
    <source>
        <strain evidence="2 3">ATCC 22711</strain>
    </source>
</reference>